<proteinExistence type="predicted"/>
<keyword evidence="1" id="KW-0677">Repeat</keyword>
<dbReference type="PANTHER" id="PTHR23048">
    <property type="entry name" value="MYOSIN LIGHT CHAIN 1, 3"/>
    <property type="match status" value="1"/>
</dbReference>
<evidence type="ECO:0000313" key="4">
    <source>
        <dbReference type="Proteomes" id="UP001164746"/>
    </source>
</evidence>
<dbReference type="PANTHER" id="PTHR23048:SF0">
    <property type="entry name" value="CALMODULIN LIKE 3"/>
    <property type="match status" value="1"/>
</dbReference>
<dbReference type="Proteomes" id="UP001164746">
    <property type="component" value="Chromosome 4"/>
</dbReference>
<accession>A0ABY7DYZ2</accession>
<dbReference type="Gene3D" id="1.10.238.10">
    <property type="entry name" value="EF-hand"/>
    <property type="match status" value="1"/>
</dbReference>
<organism evidence="3 4">
    <name type="scientific">Mya arenaria</name>
    <name type="common">Soft-shell clam</name>
    <dbReference type="NCBI Taxonomy" id="6604"/>
    <lineage>
        <taxon>Eukaryota</taxon>
        <taxon>Metazoa</taxon>
        <taxon>Spiralia</taxon>
        <taxon>Lophotrochozoa</taxon>
        <taxon>Mollusca</taxon>
        <taxon>Bivalvia</taxon>
        <taxon>Autobranchia</taxon>
        <taxon>Heteroconchia</taxon>
        <taxon>Euheterodonta</taxon>
        <taxon>Imparidentia</taxon>
        <taxon>Neoheterodontei</taxon>
        <taxon>Myida</taxon>
        <taxon>Myoidea</taxon>
        <taxon>Myidae</taxon>
        <taxon>Mya</taxon>
    </lineage>
</organism>
<feature type="domain" description="EF-hand" evidence="2">
    <location>
        <begin position="81"/>
        <end position="116"/>
    </location>
</feature>
<evidence type="ECO:0000259" key="2">
    <source>
        <dbReference type="PROSITE" id="PS50222"/>
    </source>
</evidence>
<keyword evidence="4" id="KW-1185">Reference proteome</keyword>
<dbReference type="InterPro" id="IPR002048">
    <property type="entry name" value="EF_hand_dom"/>
</dbReference>
<reference evidence="3" key="1">
    <citation type="submission" date="2022-11" db="EMBL/GenBank/DDBJ databases">
        <title>Centuries of genome instability and evolution in soft-shell clam transmissible cancer (bioRxiv).</title>
        <authorList>
            <person name="Hart S.F.M."/>
            <person name="Yonemitsu M.A."/>
            <person name="Giersch R.M."/>
            <person name="Beal B.F."/>
            <person name="Arriagada G."/>
            <person name="Davis B.W."/>
            <person name="Ostrander E.A."/>
            <person name="Goff S.P."/>
            <person name="Metzger M.J."/>
        </authorList>
    </citation>
    <scope>NUCLEOTIDE SEQUENCE</scope>
    <source>
        <strain evidence="3">MELC-2E11</strain>
        <tissue evidence="3">Siphon/mantle</tissue>
    </source>
</reference>
<dbReference type="InterPro" id="IPR050230">
    <property type="entry name" value="CALM/Myosin/TropC-like"/>
</dbReference>
<evidence type="ECO:0000313" key="3">
    <source>
        <dbReference type="EMBL" id="WAR01823.1"/>
    </source>
</evidence>
<gene>
    <name evidence="3" type="ORF">MAR_008381</name>
</gene>
<evidence type="ECO:0000256" key="1">
    <source>
        <dbReference type="ARBA" id="ARBA00022737"/>
    </source>
</evidence>
<name>A0ABY7DYZ2_MYAAR</name>
<sequence length="166" mass="18942">MELAVMTNEMKEICAKVFAVIDVKGRGSIPRDQIPLALRMLNHNPIDSEVERLLVDTNTELNYDEFYQLVTGRMRLPSPEEQRQELRGALAVFDIENTGAIDKDVFVAILTQLGNMKIGEREAASWVELLDRHRDGRLRIAELEELFVCEDDVKATLNGNQTWELV</sequence>
<dbReference type="PROSITE" id="PS50222">
    <property type="entry name" value="EF_HAND_2"/>
    <property type="match status" value="2"/>
</dbReference>
<dbReference type="InterPro" id="IPR011992">
    <property type="entry name" value="EF-hand-dom_pair"/>
</dbReference>
<dbReference type="SUPFAM" id="SSF47473">
    <property type="entry name" value="EF-hand"/>
    <property type="match status" value="1"/>
</dbReference>
<dbReference type="EMBL" id="CP111015">
    <property type="protein sequence ID" value="WAR01823.1"/>
    <property type="molecule type" value="Genomic_DNA"/>
</dbReference>
<feature type="domain" description="EF-hand" evidence="2">
    <location>
        <begin position="9"/>
        <end position="44"/>
    </location>
</feature>
<protein>
    <submittedName>
        <fullName evidence="3">CALM-like protein</fullName>
    </submittedName>
</protein>